<reference evidence="2" key="1">
    <citation type="submission" date="2021-04" db="EMBL/GenBank/DDBJ databases">
        <title>Sinoanaerobacter chloroacetimidivorans sp. nov., an obligate anaerobic bacterium isolated from anaerobic sludge.</title>
        <authorList>
            <person name="Bao Y."/>
        </authorList>
    </citation>
    <scope>NUCLEOTIDE SEQUENCE</scope>
    <source>
        <strain evidence="2">BAD-6</strain>
    </source>
</reference>
<dbReference type="EMBL" id="JAGSND010000002">
    <property type="protein sequence ID" value="MBR0597202.1"/>
    <property type="molecule type" value="Genomic_DNA"/>
</dbReference>
<keyword evidence="3" id="KW-1185">Reference proteome</keyword>
<dbReference type="Proteomes" id="UP000675664">
    <property type="component" value="Unassembled WGS sequence"/>
</dbReference>
<keyword evidence="1" id="KW-1133">Transmembrane helix</keyword>
<sequence length="175" mass="20137">MAHKRRYCIYNKCIVEEISQRQLYIKKLVILVIGFFYLIITNTSFSFSTLALYIAPMFIDSSDVLIKLQNKIIIYFDRIIKIINFIIFMICLAGFSGLLIDNDYYFTVSKNALIFSGLAIKKAWICYILFFNLLEVIVLAIFVPGKNDSLAFNAIESSIHGKKENKSCGKRRKAS</sequence>
<dbReference type="AlphaFoldDB" id="A0A8J8B0X0"/>
<feature type="transmembrane region" description="Helical" evidence="1">
    <location>
        <begin position="124"/>
        <end position="143"/>
    </location>
</feature>
<evidence type="ECO:0000256" key="1">
    <source>
        <dbReference type="SAM" id="Phobius"/>
    </source>
</evidence>
<name>A0A8J8B0X0_9FIRM</name>
<comment type="caution">
    <text evidence="2">The sequence shown here is derived from an EMBL/GenBank/DDBJ whole genome shotgun (WGS) entry which is preliminary data.</text>
</comment>
<accession>A0A8J8B0X0</accession>
<gene>
    <name evidence="2" type="ORF">KCX82_04910</name>
</gene>
<evidence type="ECO:0000313" key="2">
    <source>
        <dbReference type="EMBL" id="MBR0597202.1"/>
    </source>
</evidence>
<evidence type="ECO:0000313" key="3">
    <source>
        <dbReference type="Proteomes" id="UP000675664"/>
    </source>
</evidence>
<organism evidence="2 3">
    <name type="scientific">Sinanaerobacter chloroacetimidivorans</name>
    <dbReference type="NCBI Taxonomy" id="2818044"/>
    <lineage>
        <taxon>Bacteria</taxon>
        <taxon>Bacillati</taxon>
        <taxon>Bacillota</taxon>
        <taxon>Clostridia</taxon>
        <taxon>Peptostreptococcales</taxon>
        <taxon>Anaerovoracaceae</taxon>
        <taxon>Sinanaerobacter</taxon>
    </lineage>
</organism>
<keyword evidence="1" id="KW-0812">Transmembrane</keyword>
<proteinExistence type="predicted"/>
<dbReference type="RefSeq" id="WP_227017329.1">
    <property type="nucleotide sequence ID" value="NZ_JAGSND010000002.1"/>
</dbReference>
<feature type="transmembrane region" description="Helical" evidence="1">
    <location>
        <begin position="28"/>
        <end position="59"/>
    </location>
</feature>
<keyword evidence="1" id="KW-0472">Membrane</keyword>
<reference evidence="2" key="2">
    <citation type="submission" date="2021-04" db="EMBL/GenBank/DDBJ databases">
        <authorList>
            <person name="Liu J."/>
        </authorList>
    </citation>
    <scope>NUCLEOTIDE SEQUENCE</scope>
    <source>
        <strain evidence="2">BAD-6</strain>
    </source>
</reference>
<protein>
    <submittedName>
        <fullName evidence="2">Uncharacterized protein</fullName>
    </submittedName>
</protein>
<feature type="transmembrane region" description="Helical" evidence="1">
    <location>
        <begin position="79"/>
        <end position="100"/>
    </location>
</feature>